<organism evidence="1 2">
    <name type="scientific">Ancylostoma ceylanicum</name>
    <dbReference type="NCBI Taxonomy" id="53326"/>
    <lineage>
        <taxon>Eukaryota</taxon>
        <taxon>Metazoa</taxon>
        <taxon>Ecdysozoa</taxon>
        <taxon>Nematoda</taxon>
        <taxon>Chromadorea</taxon>
        <taxon>Rhabditida</taxon>
        <taxon>Rhabditina</taxon>
        <taxon>Rhabditomorpha</taxon>
        <taxon>Strongyloidea</taxon>
        <taxon>Ancylostomatidae</taxon>
        <taxon>Ancylostomatinae</taxon>
        <taxon>Ancylostoma</taxon>
    </lineage>
</organism>
<accession>A0A016VV17</accession>
<keyword evidence="2" id="KW-1185">Reference proteome</keyword>
<name>A0A016VV17_9BILA</name>
<sequence length="72" mass="7992">MRSSHCSAFVLTCSDMHHLDHYMSQAALVCSNLSKATWIMSEHVRVSAPALHDRVTGLRRCGCEAVLGIKQH</sequence>
<dbReference type="EMBL" id="JARK01001340">
    <property type="protein sequence ID" value="EYC31255.1"/>
    <property type="molecule type" value="Genomic_DNA"/>
</dbReference>
<protein>
    <submittedName>
        <fullName evidence="1">Uncharacterized protein</fullName>
    </submittedName>
</protein>
<dbReference type="Proteomes" id="UP000024635">
    <property type="component" value="Unassembled WGS sequence"/>
</dbReference>
<proteinExistence type="predicted"/>
<reference evidence="2" key="1">
    <citation type="journal article" date="2015" name="Nat. Genet.">
        <title>The genome and transcriptome of the zoonotic hookworm Ancylostoma ceylanicum identify infection-specific gene families.</title>
        <authorList>
            <person name="Schwarz E.M."/>
            <person name="Hu Y."/>
            <person name="Antoshechkin I."/>
            <person name="Miller M.M."/>
            <person name="Sternberg P.W."/>
            <person name="Aroian R.V."/>
        </authorList>
    </citation>
    <scope>NUCLEOTIDE SEQUENCE</scope>
    <source>
        <strain evidence="2">HY135</strain>
    </source>
</reference>
<gene>
    <name evidence="1" type="primary">Acey_s0004.g2055</name>
    <name evidence="1" type="ORF">Y032_0004g2055</name>
</gene>
<comment type="caution">
    <text evidence="1">The sequence shown here is derived from an EMBL/GenBank/DDBJ whole genome shotgun (WGS) entry which is preliminary data.</text>
</comment>
<dbReference type="AlphaFoldDB" id="A0A016VV17"/>
<evidence type="ECO:0000313" key="1">
    <source>
        <dbReference type="EMBL" id="EYC31255.1"/>
    </source>
</evidence>
<evidence type="ECO:0000313" key="2">
    <source>
        <dbReference type="Proteomes" id="UP000024635"/>
    </source>
</evidence>